<name>A0A2K1KX21_PHYPA</name>
<reference evidence="2" key="3">
    <citation type="submission" date="2020-12" db="UniProtKB">
        <authorList>
            <consortium name="EnsemblPlants"/>
        </authorList>
    </citation>
    <scope>IDENTIFICATION</scope>
</reference>
<evidence type="ECO:0000313" key="3">
    <source>
        <dbReference type="Proteomes" id="UP000006727"/>
    </source>
</evidence>
<reference evidence="1 3" key="2">
    <citation type="journal article" date="2018" name="Plant J.">
        <title>The Physcomitrella patens chromosome-scale assembly reveals moss genome structure and evolution.</title>
        <authorList>
            <person name="Lang D."/>
            <person name="Ullrich K.K."/>
            <person name="Murat F."/>
            <person name="Fuchs J."/>
            <person name="Jenkins J."/>
            <person name="Haas F.B."/>
            <person name="Piednoel M."/>
            <person name="Gundlach H."/>
            <person name="Van Bel M."/>
            <person name="Meyberg R."/>
            <person name="Vives C."/>
            <person name="Morata J."/>
            <person name="Symeonidi A."/>
            <person name="Hiss M."/>
            <person name="Muchero W."/>
            <person name="Kamisugi Y."/>
            <person name="Saleh O."/>
            <person name="Blanc G."/>
            <person name="Decker E.L."/>
            <person name="van Gessel N."/>
            <person name="Grimwood J."/>
            <person name="Hayes R.D."/>
            <person name="Graham S.W."/>
            <person name="Gunter L.E."/>
            <person name="McDaniel S.F."/>
            <person name="Hoernstein S.N.W."/>
            <person name="Larsson A."/>
            <person name="Li F.W."/>
            <person name="Perroud P.F."/>
            <person name="Phillips J."/>
            <person name="Ranjan P."/>
            <person name="Rokshar D.S."/>
            <person name="Rothfels C.J."/>
            <person name="Schneider L."/>
            <person name="Shu S."/>
            <person name="Stevenson D.W."/>
            <person name="Thummler F."/>
            <person name="Tillich M."/>
            <person name="Villarreal Aguilar J.C."/>
            <person name="Widiez T."/>
            <person name="Wong G.K."/>
            <person name="Wymore A."/>
            <person name="Zhang Y."/>
            <person name="Zimmer A.D."/>
            <person name="Quatrano R.S."/>
            <person name="Mayer K.F.X."/>
            <person name="Goodstein D."/>
            <person name="Casacuberta J.M."/>
            <person name="Vandepoele K."/>
            <person name="Reski R."/>
            <person name="Cuming A.C."/>
            <person name="Tuskan G.A."/>
            <person name="Maumus F."/>
            <person name="Salse J."/>
            <person name="Schmutz J."/>
            <person name="Rensing S.A."/>
        </authorList>
    </citation>
    <scope>NUCLEOTIDE SEQUENCE [LARGE SCALE GENOMIC DNA]</scope>
    <source>
        <strain evidence="2 3">cv. Gransden 2004</strain>
    </source>
</reference>
<keyword evidence="3" id="KW-1185">Reference proteome</keyword>
<dbReference type="Gramene" id="Pp3c3_33348V3.1">
    <property type="protein sequence ID" value="Pp3c3_33348V3.1"/>
    <property type="gene ID" value="Pp3c3_33348"/>
</dbReference>
<dbReference type="Proteomes" id="UP000006727">
    <property type="component" value="Chromosome 3"/>
</dbReference>
<accession>A0A2K1KX21</accession>
<sequence length="77" mass="8772">MYRKVFQLVVSDNMELGDLTTFWLNEYRVCFKPPHGSCFLFNGASTVQCTTTTSRMGILGLAFIQKTPFISQLKKNT</sequence>
<protein>
    <submittedName>
        <fullName evidence="1 2">Uncharacterized protein</fullName>
    </submittedName>
</protein>
<dbReference type="EMBL" id="ABEU02000003">
    <property type="protein sequence ID" value="PNR58328.1"/>
    <property type="molecule type" value="Genomic_DNA"/>
</dbReference>
<organism evidence="1">
    <name type="scientific">Physcomitrium patens</name>
    <name type="common">Spreading-leaved earth moss</name>
    <name type="synonym">Physcomitrella patens</name>
    <dbReference type="NCBI Taxonomy" id="3218"/>
    <lineage>
        <taxon>Eukaryota</taxon>
        <taxon>Viridiplantae</taxon>
        <taxon>Streptophyta</taxon>
        <taxon>Embryophyta</taxon>
        <taxon>Bryophyta</taxon>
        <taxon>Bryophytina</taxon>
        <taxon>Bryopsida</taxon>
        <taxon>Funariidae</taxon>
        <taxon>Funariales</taxon>
        <taxon>Funariaceae</taxon>
        <taxon>Physcomitrium</taxon>
    </lineage>
</organism>
<reference evidence="1 3" key="1">
    <citation type="journal article" date="2008" name="Science">
        <title>The Physcomitrella genome reveals evolutionary insights into the conquest of land by plants.</title>
        <authorList>
            <person name="Rensing S."/>
            <person name="Lang D."/>
            <person name="Zimmer A."/>
            <person name="Terry A."/>
            <person name="Salamov A."/>
            <person name="Shapiro H."/>
            <person name="Nishiyama T."/>
            <person name="Perroud P.-F."/>
            <person name="Lindquist E."/>
            <person name="Kamisugi Y."/>
            <person name="Tanahashi T."/>
            <person name="Sakakibara K."/>
            <person name="Fujita T."/>
            <person name="Oishi K."/>
            <person name="Shin-I T."/>
            <person name="Kuroki Y."/>
            <person name="Toyoda A."/>
            <person name="Suzuki Y."/>
            <person name="Hashimoto A."/>
            <person name="Yamaguchi K."/>
            <person name="Sugano A."/>
            <person name="Kohara Y."/>
            <person name="Fujiyama A."/>
            <person name="Anterola A."/>
            <person name="Aoki S."/>
            <person name="Ashton N."/>
            <person name="Barbazuk W.B."/>
            <person name="Barker E."/>
            <person name="Bennetzen J."/>
            <person name="Bezanilla M."/>
            <person name="Blankenship R."/>
            <person name="Cho S.H."/>
            <person name="Dutcher S."/>
            <person name="Estelle M."/>
            <person name="Fawcett J.A."/>
            <person name="Gundlach H."/>
            <person name="Hanada K."/>
            <person name="Heyl A."/>
            <person name="Hicks K.A."/>
            <person name="Hugh J."/>
            <person name="Lohr M."/>
            <person name="Mayer K."/>
            <person name="Melkozernov A."/>
            <person name="Murata T."/>
            <person name="Nelson D."/>
            <person name="Pils B."/>
            <person name="Prigge M."/>
            <person name="Reiss B."/>
            <person name="Renner T."/>
            <person name="Rombauts S."/>
            <person name="Rushton P."/>
            <person name="Sanderfoot A."/>
            <person name="Schween G."/>
            <person name="Shiu S.-H."/>
            <person name="Stueber K."/>
            <person name="Theodoulou F.L."/>
            <person name="Tu H."/>
            <person name="Van de Peer Y."/>
            <person name="Verrier P.J."/>
            <person name="Waters E."/>
            <person name="Wood A."/>
            <person name="Yang L."/>
            <person name="Cove D."/>
            <person name="Cuming A."/>
            <person name="Hasebe M."/>
            <person name="Lucas S."/>
            <person name="Mishler D.B."/>
            <person name="Reski R."/>
            <person name="Grigoriev I."/>
            <person name="Quatrano R.S."/>
            <person name="Boore J.L."/>
        </authorList>
    </citation>
    <scope>NUCLEOTIDE SEQUENCE [LARGE SCALE GENOMIC DNA]</scope>
    <source>
        <strain evidence="2 3">cv. Gransden 2004</strain>
    </source>
</reference>
<evidence type="ECO:0000313" key="2">
    <source>
        <dbReference type="EnsemblPlants" id="Pp3c3_33348V3.1"/>
    </source>
</evidence>
<gene>
    <name evidence="1" type="ORF">PHYPA_005323</name>
</gene>
<dbReference type="AlphaFoldDB" id="A0A2K1KX21"/>
<evidence type="ECO:0000313" key="1">
    <source>
        <dbReference type="EMBL" id="PNR58328.1"/>
    </source>
</evidence>
<proteinExistence type="predicted"/>
<dbReference type="EnsemblPlants" id="Pp3c3_33348V3.1">
    <property type="protein sequence ID" value="Pp3c3_33348V3.1"/>
    <property type="gene ID" value="Pp3c3_33348"/>
</dbReference>
<dbReference type="InParanoid" id="A0A2K1KX21"/>